<comment type="caution">
    <text evidence="2">The sequence shown here is derived from an EMBL/GenBank/DDBJ whole genome shotgun (WGS) entry which is preliminary data.</text>
</comment>
<gene>
    <name evidence="2" type="ORF">O1R50_09005</name>
</gene>
<evidence type="ECO:0000313" key="3">
    <source>
        <dbReference type="Proteomes" id="UP001146067"/>
    </source>
</evidence>
<dbReference type="RefSeq" id="WP_270109640.1">
    <property type="nucleotide sequence ID" value="NZ_JAPZVP010000006.1"/>
</dbReference>
<dbReference type="EMBL" id="JAPZVP010000006">
    <property type="protein sequence ID" value="MDA1359759.1"/>
    <property type="molecule type" value="Genomic_DNA"/>
</dbReference>
<keyword evidence="3" id="KW-1185">Reference proteome</keyword>
<sequence>MGDALLDERGDSGDLSPLRRVGKSVPPFGSESVLLVEEVGDDLELPDQSGGFAFKAFLGLPGGACD</sequence>
<accession>A0A9X3SRB2</accession>
<evidence type="ECO:0000313" key="2">
    <source>
        <dbReference type="EMBL" id="MDA1359759.1"/>
    </source>
</evidence>
<organism evidence="2 3">
    <name type="scientific">Glycomyces luteolus</name>
    <dbReference type="NCBI Taxonomy" id="2670330"/>
    <lineage>
        <taxon>Bacteria</taxon>
        <taxon>Bacillati</taxon>
        <taxon>Actinomycetota</taxon>
        <taxon>Actinomycetes</taxon>
        <taxon>Glycomycetales</taxon>
        <taxon>Glycomycetaceae</taxon>
        <taxon>Glycomyces</taxon>
    </lineage>
</organism>
<dbReference type="Proteomes" id="UP001146067">
    <property type="component" value="Unassembled WGS sequence"/>
</dbReference>
<evidence type="ECO:0000256" key="1">
    <source>
        <dbReference type="SAM" id="MobiDB-lite"/>
    </source>
</evidence>
<name>A0A9X3SRB2_9ACTN</name>
<dbReference type="AlphaFoldDB" id="A0A9X3SRB2"/>
<feature type="compositionally biased region" description="Basic and acidic residues" evidence="1">
    <location>
        <begin position="1"/>
        <end position="12"/>
    </location>
</feature>
<proteinExistence type="predicted"/>
<feature type="region of interest" description="Disordered" evidence="1">
    <location>
        <begin position="1"/>
        <end position="23"/>
    </location>
</feature>
<protein>
    <submittedName>
        <fullName evidence="2">Uncharacterized protein</fullName>
    </submittedName>
</protein>
<reference evidence="2" key="1">
    <citation type="submission" date="2022-12" db="EMBL/GenBank/DDBJ databases">
        <title>Gycomyces niveus sp.nov.,a novel actinomycete isolated from soil in Shouguan.</title>
        <authorList>
            <person name="Yang X."/>
        </authorList>
    </citation>
    <scope>NUCLEOTIDE SEQUENCE</scope>
    <source>
        <strain evidence="2">NEAU-A15</strain>
    </source>
</reference>